<protein>
    <submittedName>
        <fullName evidence="2">Uncharacterized protein</fullName>
    </submittedName>
</protein>
<gene>
    <name evidence="1" type="ORF">SMN809_LOCUS44362</name>
    <name evidence="2" type="ORF">SMN809_LOCUS53148</name>
</gene>
<accession>A0A8S3CKU3</accession>
<reference evidence="2" key="1">
    <citation type="submission" date="2021-02" db="EMBL/GenBank/DDBJ databases">
        <authorList>
            <person name="Nowell W R."/>
        </authorList>
    </citation>
    <scope>NUCLEOTIDE SEQUENCE</scope>
</reference>
<dbReference type="EMBL" id="CAJOBI010182115">
    <property type="protein sequence ID" value="CAF4930207.1"/>
    <property type="molecule type" value="Genomic_DNA"/>
</dbReference>
<feature type="non-terminal residue" evidence="2">
    <location>
        <position position="1"/>
    </location>
</feature>
<proteinExistence type="predicted"/>
<name>A0A8S3CKU3_9BILA</name>
<dbReference type="Proteomes" id="UP000676336">
    <property type="component" value="Unassembled WGS sequence"/>
</dbReference>
<evidence type="ECO:0000313" key="2">
    <source>
        <dbReference type="EMBL" id="CAF4930207.1"/>
    </source>
</evidence>
<organism evidence="2 3">
    <name type="scientific">Rotaria magnacalcarata</name>
    <dbReference type="NCBI Taxonomy" id="392030"/>
    <lineage>
        <taxon>Eukaryota</taxon>
        <taxon>Metazoa</taxon>
        <taxon>Spiralia</taxon>
        <taxon>Gnathifera</taxon>
        <taxon>Rotifera</taxon>
        <taxon>Eurotatoria</taxon>
        <taxon>Bdelloidea</taxon>
        <taxon>Philodinida</taxon>
        <taxon>Philodinidae</taxon>
        <taxon>Rotaria</taxon>
    </lineage>
</organism>
<evidence type="ECO:0000313" key="1">
    <source>
        <dbReference type="EMBL" id="CAF4733260.1"/>
    </source>
</evidence>
<comment type="caution">
    <text evidence="2">The sequence shown here is derived from an EMBL/GenBank/DDBJ whole genome shotgun (WGS) entry which is preliminary data.</text>
</comment>
<dbReference type="EMBL" id="CAJOBI010132910">
    <property type="protein sequence ID" value="CAF4733260.1"/>
    <property type="molecule type" value="Genomic_DNA"/>
</dbReference>
<sequence>ILELSQRCIGCGTETGFTSWTANGKAGVCREKATCVGNTFTGLRQGAASIQCCVTN</sequence>
<evidence type="ECO:0000313" key="3">
    <source>
        <dbReference type="Proteomes" id="UP000676336"/>
    </source>
</evidence>
<dbReference type="AlphaFoldDB" id="A0A8S3CKU3"/>